<dbReference type="RefSeq" id="WP_048425043.1">
    <property type="nucleotide sequence ID" value="NZ_JYNU01000057.1"/>
</dbReference>
<dbReference type="PANTHER" id="PTHR43619:SF2">
    <property type="entry name" value="S-ADENOSYL-L-METHIONINE-DEPENDENT METHYLTRANSFERASES SUPERFAMILY PROTEIN"/>
    <property type="match status" value="1"/>
</dbReference>
<organism evidence="7 8">
    <name type="scientific">Mycolicibacterium obuense</name>
    <dbReference type="NCBI Taxonomy" id="1807"/>
    <lineage>
        <taxon>Bacteria</taxon>
        <taxon>Bacillati</taxon>
        <taxon>Actinomycetota</taxon>
        <taxon>Actinomycetes</taxon>
        <taxon>Mycobacteriales</taxon>
        <taxon>Mycobacteriaceae</taxon>
        <taxon>Mycolicibacterium</taxon>
    </lineage>
</organism>
<dbReference type="NCBIfam" id="TIGR00027">
    <property type="entry name" value="mthyl_TIGR00027"/>
    <property type="match status" value="1"/>
</dbReference>
<evidence type="ECO:0000256" key="3">
    <source>
        <dbReference type="ARBA" id="ARBA00022603"/>
    </source>
</evidence>
<evidence type="ECO:0000313" key="8">
    <source>
        <dbReference type="Proteomes" id="UP000036313"/>
    </source>
</evidence>
<gene>
    <name evidence="7" type="ORF">MOBUDSM44075_04471</name>
</gene>
<dbReference type="GO" id="GO:0008168">
    <property type="term" value="F:methyltransferase activity"/>
    <property type="evidence" value="ECO:0007669"/>
    <property type="project" value="UniProtKB-UniRule"/>
</dbReference>
<dbReference type="InterPro" id="IPR011610">
    <property type="entry name" value="SAM_mthyl_Trfase_ML2640-like"/>
</dbReference>
<dbReference type="EMBL" id="JYNU01000057">
    <property type="protein sequence ID" value="KMO69050.1"/>
    <property type="molecule type" value="Genomic_DNA"/>
</dbReference>
<evidence type="ECO:0000256" key="4">
    <source>
        <dbReference type="ARBA" id="ARBA00022679"/>
    </source>
</evidence>
<keyword evidence="5 6" id="KW-0949">S-adenosyl-L-methionine</keyword>
<comment type="caution">
    <text evidence="7">The sequence shown here is derived from an EMBL/GenBank/DDBJ whole genome shotgun (WGS) entry which is preliminary data.</text>
</comment>
<evidence type="ECO:0000313" key="7">
    <source>
        <dbReference type="EMBL" id="KMO69050.1"/>
    </source>
</evidence>
<accession>A0A0J6VDI4</accession>
<evidence type="ECO:0000256" key="5">
    <source>
        <dbReference type="ARBA" id="ARBA00022691"/>
    </source>
</evidence>
<dbReference type="EC" id="2.1.1.-" evidence="6"/>
<dbReference type="SUPFAM" id="SSF53335">
    <property type="entry name" value="S-adenosyl-L-methionine-dependent methyltransferases"/>
    <property type="match status" value="1"/>
</dbReference>
<keyword evidence="3 6" id="KW-0489">Methyltransferase</keyword>
<comment type="function">
    <text evidence="1 6">Exhibits S-adenosyl-L-methionine-dependent methyltransferase activity.</text>
</comment>
<dbReference type="Gene3D" id="3.40.50.150">
    <property type="entry name" value="Vaccinia Virus protein VP39"/>
    <property type="match status" value="1"/>
</dbReference>
<dbReference type="GO" id="GO:0032259">
    <property type="term" value="P:methylation"/>
    <property type="evidence" value="ECO:0007669"/>
    <property type="project" value="UniProtKB-KW"/>
</dbReference>
<evidence type="ECO:0000256" key="6">
    <source>
        <dbReference type="RuleBase" id="RU362030"/>
    </source>
</evidence>
<protein>
    <recommendedName>
        <fullName evidence="6">S-adenosyl-L-methionine-dependent methyltransferase</fullName>
        <ecNumber evidence="6">2.1.1.-</ecNumber>
    </recommendedName>
</protein>
<comment type="similarity">
    <text evidence="2 6">Belongs to the UPF0677 family.</text>
</comment>
<evidence type="ECO:0000256" key="2">
    <source>
        <dbReference type="ARBA" id="ARBA00008138"/>
    </source>
</evidence>
<proteinExistence type="inferred from homology"/>
<dbReference type="PANTHER" id="PTHR43619">
    <property type="entry name" value="S-ADENOSYL-L-METHIONINE-DEPENDENT METHYLTRANSFERASE YKTD-RELATED"/>
    <property type="match status" value="1"/>
</dbReference>
<dbReference type="Pfam" id="PF04072">
    <property type="entry name" value="LCM"/>
    <property type="match status" value="1"/>
</dbReference>
<name>A0A0J6VDI4_9MYCO</name>
<evidence type="ECO:0000256" key="1">
    <source>
        <dbReference type="ARBA" id="ARBA00003907"/>
    </source>
</evidence>
<dbReference type="PATRIC" id="fig|1807.14.peg.4505"/>
<dbReference type="InterPro" id="IPR007213">
    <property type="entry name" value="Ppm1/Ppm2/Tcmp"/>
</dbReference>
<sequence>MGRHDQDSWDLASSVGTTATLVAAGRAMATAAPNALIDDPFAAPLVRAVGIDFFTAMVDGRLDVAAMSALDPARAEAMINGMAVRTRFFDDCVLAATAAGIRQVVILASGLDARAYRLAWPEDTVVFELDQPEVIAFKSSTLAALGAEPAADRRAIAVDLRDDWPKMLRDNGFDAGARTAWLAEGLLIYLPPDAQDQLFDRITALSAPGSTITTEYVPGIVDLDEERARAASAPLREHGLDIDMPSLVYTGPRTPVPDYLRSAGWQVTAAPGDELFTRYGRPLPEDGDAGDPLGEIVYISAEFDAELSSETPPATAH</sequence>
<dbReference type="InterPro" id="IPR029063">
    <property type="entry name" value="SAM-dependent_MTases_sf"/>
</dbReference>
<dbReference type="FunFam" id="3.40.50.150:FF:000152">
    <property type="entry name" value="S-adenosyl-L-methionine-dependent methyltransferase"/>
    <property type="match status" value="1"/>
</dbReference>
<dbReference type="Proteomes" id="UP000036313">
    <property type="component" value="Unassembled WGS sequence"/>
</dbReference>
<dbReference type="AlphaFoldDB" id="A0A0J6VDI4"/>
<reference evidence="7 8" key="1">
    <citation type="journal article" date="2015" name="Genome Biol. Evol.">
        <title>Characterization of Three Mycobacterium spp. with Potential Use in Bioremediation by Genome Sequencing and Comparative Genomics.</title>
        <authorList>
            <person name="Das S."/>
            <person name="Pettersson B.M."/>
            <person name="Behra P.R."/>
            <person name="Ramesh M."/>
            <person name="Dasgupta S."/>
            <person name="Bhattacharya A."/>
            <person name="Kirsebom L.A."/>
        </authorList>
    </citation>
    <scope>NUCLEOTIDE SEQUENCE [LARGE SCALE GENOMIC DNA]</scope>
    <source>
        <strain evidence="7 8">DSM 44075</strain>
    </source>
</reference>
<keyword evidence="4 7" id="KW-0808">Transferase</keyword>